<evidence type="ECO:0000313" key="1">
    <source>
        <dbReference type="EMBL" id="MBH8565239.1"/>
    </source>
</evidence>
<protein>
    <submittedName>
        <fullName evidence="1">Uncharacterized protein</fullName>
    </submittedName>
</protein>
<comment type="caution">
    <text evidence="1">The sequence shown here is derived from an EMBL/GenBank/DDBJ whole genome shotgun (WGS) entry which is preliminary data.</text>
</comment>
<evidence type="ECO:0000313" key="2">
    <source>
        <dbReference type="Proteomes" id="UP000632766"/>
    </source>
</evidence>
<dbReference type="AlphaFoldDB" id="A0A8J7HZL1"/>
<dbReference type="EMBL" id="JAECZC010000057">
    <property type="protein sequence ID" value="MBH8565239.1"/>
    <property type="molecule type" value="Genomic_DNA"/>
</dbReference>
<proteinExistence type="predicted"/>
<gene>
    <name evidence="1" type="ORF">I8748_24160</name>
</gene>
<organism evidence="1 2">
    <name type="scientific">Amazonocrinis nigriterrae CENA67</name>
    <dbReference type="NCBI Taxonomy" id="2794033"/>
    <lineage>
        <taxon>Bacteria</taxon>
        <taxon>Bacillati</taxon>
        <taxon>Cyanobacteriota</taxon>
        <taxon>Cyanophyceae</taxon>
        <taxon>Nostocales</taxon>
        <taxon>Nostocaceae</taxon>
        <taxon>Amazonocrinis</taxon>
        <taxon>Amazonocrinis nigriterrae</taxon>
    </lineage>
</organism>
<name>A0A8J7HZL1_9NOST</name>
<reference evidence="1 2" key="1">
    <citation type="journal article" date="2021" name="Int. J. Syst. Evol. Microbiol.">
        <title>Amazonocrinis nigriterrae gen. nov., sp. nov., Atlanticothrix silvestris gen. nov., sp. nov. and Dendronalium phyllosphericum gen. nov., sp. nov., nostocacean cyanobacteria from Brazilian environments.</title>
        <authorList>
            <person name="Alvarenga D.O."/>
            <person name="Andreote A.P.D."/>
            <person name="Branco L.H.Z."/>
            <person name="Delbaje E."/>
            <person name="Cruz R.B."/>
            <person name="Varani A.M."/>
            <person name="Fiore M.F."/>
        </authorList>
    </citation>
    <scope>NUCLEOTIDE SEQUENCE [LARGE SCALE GENOMIC DNA]</scope>
    <source>
        <strain evidence="1 2">CENA67</strain>
    </source>
</reference>
<sequence length="39" mass="4534">MTKAKALQADQLAWLQAHQQQIESHPGYWTPFILIGNWL</sequence>
<accession>A0A8J7HZL1</accession>
<dbReference type="Proteomes" id="UP000632766">
    <property type="component" value="Unassembled WGS sequence"/>
</dbReference>
<keyword evidence="2" id="KW-1185">Reference proteome</keyword>